<feature type="compositionally biased region" description="Polar residues" evidence="1">
    <location>
        <begin position="23"/>
        <end position="36"/>
    </location>
</feature>
<reference evidence="2" key="1">
    <citation type="journal article" date="2023" name="PeerJ">
        <title>Selection and evaluation of lactic acid bacteria from chicken feces in Thailand as potential probiotics.</title>
        <authorList>
            <person name="Khurajog B."/>
            <person name="Disastra Y."/>
            <person name="Lawwyne L.D."/>
            <person name="Sirichokchatchawan W."/>
            <person name="Niyomtham W."/>
            <person name="Yindee J."/>
            <person name="Hampson D.J."/>
            <person name="Prapasarakul N."/>
        </authorList>
    </citation>
    <scope>NUCLEOTIDE SEQUENCE</scope>
    <source>
        <strain evidence="2">BF9</strain>
    </source>
</reference>
<gene>
    <name evidence="2" type="ORF">R0G89_09390</name>
</gene>
<reference evidence="2" key="2">
    <citation type="submission" date="2023-10" db="EMBL/GenBank/DDBJ databases">
        <authorList>
            <person name="Khurajog B."/>
        </authorList>
    </citation>
    <scope>NUCLEOTIDE SEQUENCE</scope>
    <source>
        <strain evidence="2">BF9</strain>
    </source>
</reference>
<dbReference type="Proteomes" id="UP001280897">
    <property type="component" value="Unassembled WGS sequence"/>
</dbReference>
<accession>A0AAW8YK58</accession>
<organism evidence="2 3">
    <name type="scientific">Pediococcus acidilactici</name>
    <dbReference type="NCBI Taxonomy" id="1254"/>
    <lineage>
        <taxon>Bacteria</taxon>
        <taxon>Bacillati</taxon>
        <taxon>Bacillota</taxon>
        <taxon>Bacilli</taxon>
        <taxon>Lactobacillales</taxon>
        <taxon>Lactobacillaceae</taxon>
        <taxon>Pediococcus</taxon>
        <taxon>Pediococcus acidilactici group</taxon>
    </lineage>
</organism>
<comment type="caution">
    <text evidence="2">The sequence shown here is derived from an EMBL/GenBank/DDBJ whole genome shotgun (WGS) entry which is preliminary data.</text>
</comment>
<dbReference type="Pfam" id="PF14265">
    <property type="entry name" value="DUF4355"/>
    <property type="match status" value="1"/>
</dbReference>
<proteinExistence type="predicted"/>
<dbReference type="RefSeq" id="WP_008842052.1">
    <property type="nucleotide sequence ID" value="NZ_CP066046.1"/>
</dbReference>
<evidence type="ECO:0000313" key="3">
    <source>
        <dbReference type="Proteomes" id="UP001280897"/>
    </source>
</evidence>
<sequence>MELEEKLPMNLQFFAEQSDDSGDATNDNLDPSTDTEASSEDVQGQQEENEEENGKNENIDGDKTVDKLKKRLDSKTAENHDLKQKYEEQSQLLDDLKSGRKSIKELASDDKKSKEETEKDNEIAKLKAEIARTKAINETNAVFKDQGLVVSDDVLNMVVGNGTDNDAIYENVKALTGLINNIKEDTRKEFMKGSTPRISGKKSAKVSTKDFDQMTLAEKVQLLANDPDKFNKLTGGIK</sequence>
<feature type="compositionally biased region" description="Basic and acidic residues" evidence="1">
    <location>
        <begin position="52"/>
        <end position="121"/>
    </location>
</feature>
<name>A0AAW8YK58_PEDAC</name>
<dbReference type="AlphaFoldDB" id="A0AAW8YK58"/>
<feature type="region of interest" description="Disordered" evidence="1">
    <location>
        <begin position="1"/>
        <end position="121"/>
    </location>
</feature>
<dbReference type="EMBL" id="JAWJAV010000007">
    <property type="protein sequence ID" value="MDV2621944.1"/>
    <property type="molecule type" value="Genomic_DNA"/>
</dbReference>
<evidence type="ECO:0000313" key="2">
    <source>
        <dbReference type="EMBL" id="MDV2621944.1"/>
    </source>
</evidence>
<dbReference type="InterPro" id="IPR025580">
    <property type="entry name" value="Gp46"/>
</dbReference>
<protein>
    <submittedName>
        <fullName evidence="2">DUF4355 domain-containing protein</fullName>
    </submittedName>
</protein>
<evidence type="ECO:0000256" key="1">
    <source>
        <dbReference type="SAM" id="MobiDB-lite"/>
    </source>
</evidence>